<proteinExistence type="predicted"/>
<feature type="chain" id="PRO_5002223640" description="Protein kinase domain-containing protein" evidence="1">
    <location>
        <begin position="24"/>
        <end position="224"/>
    </location>
</feature>
<reference evidence="3 4" key="1">
    <citation type="submission" date="2014-04" db="EMBL/GenBank/DDBJ databases">
        <authorList>
            <consortium name="DOE Joint Genome Institute"/>
            <person name="Kuo A."/>
            <person name="Ruytinx J."/>
            <person name="Rineau F."/>
            <person name="Colpaert J."/>
            <person name="Kohler A."/>
            <person name="Nagy L.G."/>
            <person name="Floudas D."/>
            <person name="Copeland A."/>
            <person name="Barry K.W."/>
            <person name="Cichocki N."/>
            <person name="Veneault-Fourrey C."/>
            <person name="LaButti K."/>
            <person name="Lindquist E.A."/>
            <person name="Lipzen A."/>
            <person name="Lundell T."/>
            <person name="Morin E."/>
            <person name="Murat C."/>
            <person name="Sun H."/>
            <person name="Tunlid A."/>
            <person name="Henrissat B."/>
            <person name="Grigoriev I.V."/>
            <person name="Hibbett D.S."/>
            <person name="Martin F."/>
            <person name="Nordberg H.P."/>
            <person name="Cantor M.N."/>
            <person name="Hua S.X."/>
        </authorList>
    </citation>
    <scope>NUCLEOTIDE SEQUENCE [LARGE SCALE GENOMIC DNA]</scope>
    <source>
        <strain evidence="3 4">UH-Slu-Lm8-n1</strain>
    </source>
</reference>
<name>A0A0C9ZBW1_9AGAM</name>
<dbReference type="InterPro" id="IPR051681">
    <property type="entry name" value="Ser/Thr_Kinases-Pseudokinases"/>
</dbReference>
<evidence type="ECO:0000313" key="4">
    <source>
        <dbReference type="Proteomes" id="UP000054485"/>
    </source>
</evidence>
<evidence type="ECO:0000313" key="3">
    <source>
        <dbReference type="EMBL" id="KIK34975.1"/>
    </source>
</evidence>
<dbReference type="EMBL" id="KN835680">
    <property type="protein sequence ID" value="KIK34975.1"/>
    <property type="molecule type" value="Genomic_DNA"/>
</dbReference>
<dbReference type="PANTHER" id="PTHR44329">
    <property type="entry name" value="SERINE/THREONINE-PROTEIN KINASE TNNI3K-RELATED"/>
    <property type="match status" value="1"/>
</dbReference>
<feature type="signal peptide" evidence="1">
    <location>
        <begin position="1"/>
        <end position="23"/>
    </location>
</feature>
<evidence type="ECO:0000256" key="1">
    <source>
        <dbReference type="SAM" id="SignalP"/>
    </source>
</evidence>
<dbReference type="STRING" id="930992.A0A0C9ZBW1"/>
<gene>
    <name evidence="3" type="ORF">CY34DRAFT_61929</name>
</gene>
<dbReference type="GO" id="GO:0004674">
    <property type="term" value="F:protein serine/threonine kinase activity"/>
    <property type="evidence" value="ECO:0007669"/>
    <property type="project" value="TreeGrafter"/>
</dbReference>
<reference evidence="4" key="2">
    <citation type="submission" date="2015-01" db="EMBL/GenBank/DDBJ databases">
        <title>Evolutionary Origins and Diversification of the Mycorrhizal Mutualists.</title>
        <authorList>
            <consortium name="DOE Joint Genome Institute"/>
            <consortium name="Mycorrhizal Genomics Consortium"/>
            <person name="Kohler A."/>
            <person name="Kuo A."/>
            <person name="Nagy L.G."/>
            <person name="Floudas D."/>
            <person name="Copeland A."/>
            <person name="Barry K.W."/>
            <person name="Cichocki N."/>
            <person name="Veneault-Fourrey C."/>
            <person name="LaButti K."/>
            <person name="Lindquist E.A."/>
            <person name="Lipzen A."/>
            <person name="Lundell T."/>
            <person name="Morin E."/>
            <person name="Murat C."/>
            <person name="Riley R."/>
            <person name="Ohm R."/>
            <person name="Sun H."/>
            <person name="Tunlid A."/>
            <person name="Henrissat B."/>
            <person name="Grigoriev I.V."/>
            <person name="Hibbett D.S."/>
            <person name="Martin F."/>
        </authorList>
    </citation>
    <scope>NUCLEOTIDE SEQUENCE [LARGE SCALE GENOMIC DNA]</scope>
    <source>
        <strain evidence="4">UH-Slu-Lm8-n1</strain>
    </source>
</reference>
<accession>A0A0C9ZBW1</accession>
<keyword evidence="4" id="KW-1185">Reference proteome</keyword>
<dbReference type="Gene3D" id="1.10.510.10">
    <property type="entry name" value="Transferase(Phosphotransferase) domain 1"/>
    <property type="match status" value="1"/>
</dbReference>
<dbReference type="PIRSF" id="PIRSF000654">
    <property type="entry name" value="Integrin-linked_kinase"/>
    <property type="match status" value="1"/>
</dbReference>
<dbReference type="Pfam" id="PF07714">
    <property type="entry name" value="PK_Tyr_Ser-Thr"/>
    <property type="match status" value="1"/>
</dbReference>
<feature type="non-terminal residue" evidence="3">
    <location>
        <position position="224"/>
    </location>
</feature>
<protein>
    <recommendedName>
        <fullName evidence="2">Protein kinase domain-containing protein</fullName>
    </recommendedName>
</protein>
<dbReference type="InterPro" id="IPR000719">
    <property type="entry name" value="Prot_kinase_dom"/>
</dbReference>
<dbReference type="Proteomes" id="UP000054485">
    <property type="component" value="Unassembled WGS sequence"/>
</dbReference>
<evidence type="ECO:0000259" key="2">
    <source>
        <dbReference type="PROSITE" id="PS50011"/>
    </source>
</evidence>
<dbReference type="GO" id="GO:0005524">
    <property type="term" value="F:ATP binding"/>
    <property type="evidence" value="ECO:0007669"/>
    <property type="project" value="InterPro"/>
</dbReference>
<dbReference type="InterPro" id="IPR001245">
    <property type="entry name" value="Ser-Thr/Tyr_kinase_cat_dom"/>
</dbReference>
<dbReference type="PROSITE" id="PS50011">
    <property type="entry name" value="PROTEIN_KINASE_DOM"/>
    <property type="match status" value="1"/>
</dbReference>
<sequence length="224" mass="25042">MRRELRLWFRLRHLNIVPLLGTARVGSPWPALVYPWMPSGTLYVYLEEQATTLSASTKVGLQVVFVIDAYAVHSKNVVHGDLQPANVLIDSSGNPCLTGFGLATVVGDPELQWNSTTAACYFNSRWCAPEIIGIETDEPARPTFASDIYAFGSLMFFVLTLLVPWHDISDYKVIEKVLRGEDISRPEKSVVTSDITDARWHQIEQCWSVDPSARPSALMALDFL</sequence>
<dbReference type="OrthoDB" id="346907at2759"/>
<dbReference type="HOGENOM" id="CLU_000288_7_18_1"/>
<feature type="domain" description="Protein kinase" evidence="2">
    <location>
        <begin position="1"/>
        <end position="224"/>
    </location>
</feature>
<dbReference type="SUPFAM" id="SSF56112">
    <property type="entry name" value="Protein kinase-like (PK-like)"/>
    <property type="match status" value="1"/>
</dbReference>
<keyword evidence="1" id="KW-0732">Signal</keyword>
<dbReference type="AlphaFoldDB" id="A0A0C9ZBW1"/>
<organism evidence="3 4">
    <name type="scientific">Suillus luteus UH-Slu-Lm8-n1</name>
    <dbReference type="NCBI Taxonomy" id="930992"/>
    <lineage>
        <taxon>Eukaryota</taxon>
        <taxon>Fungi</taxon>
        <taxon>Dikarya</taxon>
        <taxon>Basidiomycota</taxon>
        <taxon>Agaricomycotina</taxon>
        <taxon>Agaricomycetes</taxon>
        <taxon>Agaricomycetidae</taxon>
        <taxon>Boletales</taxon>
        <taxon>Suillineae</taxon>
        <taxon>Suillaceae</taxon>
        <taxon>Suillus</taxon>
    </lineage>
</organism>
<dbReference type="InParanoid" id="A0A0C9ZBW1"/>
<dbReference type="InterPro" id="IPR011009">
    <property type="entry name" value="Kinase-like_dom_sf"/>
</dbReference>